<dbReference type="InterPro" id="IPR036188">
    <property type="entry name" value="FAD/NAD-bd_sf"/>
</dbReference>
<name>A0A3S0AGI7_9FLAO</name>
<dbReference type="OrthoDB" id="9777740at2"/>
<gene>
    <name evidence="6" type="ORF">EHW67_01375</name>
</gene>
<dbReference type="InterPro" id="IPR039650">
    <property type="entry name" value="HdrA-like"/>
</dbReference>
<evidence type="ECO:0000256" key="3">
    <source>
        <dbReference type="ARBA" id="ARBA00023002"/>
    </source>
</evidence>
<dbReference type="Gene3D" id="3.50.50.60">
    <property type="entry name" value="FAD/NAD(P)-binding domain"/>
    <property type="match status" value="1"/>
</dbReference>
<evidence type="ECO:0000256" key="4">
    <source>
        <dbReference type="ARBA" id="ARBA00023004"/>
    </source>
</evidence>
<dbReference type="EMBL" id="RQPJ01000001">
    <property type="protein sequence ID" value="RTE55244.1"/>
    <property type="molecule type" value="Genomic_DNA"/>
</dbReference>
<dbReference type="PANTHER" id="PTHR43498:SF1">
    <property type="entry name" value="COB--COM HETERODISULFIDE REDUCTASE IRON-SULFUR SUBUNIT A"/>
    <property type="match status" value="1"/>
</dbReference>
<organism evidence="6 7">
    <name type="scientific">Arenibacter aquaticus</name>
    <dbReference type="NCBI Taxonomy" id="2489054"/>
    <lineage>
        <taxon>Bacteria</taxon>
        <taxon>Pseudomonadati</taxon>
        <taxon>Bacteroidota</taxon>
        <taxon>Flavobacteriia</taxon>
        <taxon>Flavobacteriales</taxon>
        <taxon>Flavobacteriaceae</taxon>
        <taxon>Arenibacter</taxon>
    </lineage>
</organism>
<evidence type="ECO:0000256" key="1">
    <source>
        <dbReference type="ARBA" id="ARBA00022485"/>
    </source>
</evidence>
<comment type="caution">
    <text evidence="6">The sequence shown here is derived from an EMBL/GenBank/DDBJ whole genome shotgun (WGS) entry which is preliminary data.</text>
</comment>
<sequence>MGKVERRSVLKAIGLASVGAMTPAVLNAEVLKEPYKVIGKSLKTDVLIVGGGTAGTIAAIQAGRAGARTILIESGSQLGGTMTTGGVTFPGIFHAWGKQIIGGIGWELVTDCVKLNGDKLPDFSIPPDRHWKHQVSINGFLYTLLAEEKCIEAGVGIRYYEAPTSVKFVNGEWVVHTMGKGIITQITCNQIIDCTGNASITSMAGFDVLRETETQPGSLIFQIGGYDYKALDLTKIPKQYHHVLRQNMVKNQLRTSAENTFVPYGYVYVPEADSSSSESHTMANRDGRSTLLNLIRKLRTFPGCENLRILDLKTETAVRETYRIDGEYKISHEDYLKGKVFEDAISNSFYPIDLHREGKTIYQEFLEPDVVASIPLRALIPKKSKNFLVAGRCVSSDRMANSALRVQASSMGMGQAAAAAAVLANKQGVSPLQVPVEDVKKLIREHGGILPITT</sequence>
<keyword evidence="2" id="KW-0479">Metal-binding</keyword>
<protein>
    <submittedName>
        <fullName evidence="6">FAD-dependent oxidoreductase</fullName>
    </submittedName>
</protein>
<dbReference type="GO" id="GO:0051539">
    <property type="term" value="F:4 iron, 4 sulfur cluster binding"/>
    <property type="evidence" value="ECO:0007669"/>
    <property type="project" value="UniProtKB-KW"/>
</dbReference>
<keyword evidence="5" id="KW-0411">Iron-sulfur</keyword>
<dbReference type="Pfam" id="PF12831">
    <property type="entry name" value="FAD_oxidored"/>
    <property type="match status" value="1"/>
</dbReference>
<evidence type="ECO:0000256" key="2">
    <source>
        <dbReference type="ARBA" id="ARBA00022723"/>
    </source>
</evidence>
<keyword evidence="3" id="KW-0560">Oxidoreductase</keyword>
<dbReference type="AlphaFoldDB" id="A0A3S0AGI7"/>
<dbReference type="RefSeq" id="WP_126160547.1">
    <property type="nucleotide sequence ID" value="NZ_RQPJ01000001.1"/>
</dbReference>
<dbReference type="SUPFAM" id="SSF51905">
    <property type="entry name" value="FAD/NAD(P)-binding domain"/>
    <property type="match status" value="1"/>
</dbReference>
<reference evidence="6 7" key="1">
    <citation type="submission" date="2018-11" db="EMBL/GenBank/DDBJ databases">
        <title>Arenibacter aquaticus sp.nov., a marine bacterium isolated from surface seawater in the South China Sea.</title>
        <authorList>
            <person name="Guo J."/>
            <person name="Sun J."/>
        </authorList>
    </citation>
    <scope>NUCLEOTIDE SEQUENCE [LARGE SCALE GENOMIC DNA]</scope>
    <source>
        <strain evidence="6 7">GUO666</strain>
    </source>
</reference>
<dbReference type="Proteomes" id="UP000267585">
    <property type="component" value="Unassembled WGS sequence"/>
</dbReference>
<dbReference type="GO" id="GO:0016491">
    <property type="term" value="F:oxidoreductase activity"/>
    <property type="evidence" value="ECO:0007669"/>
    <property type="project" value="UniProtKB-KW"/>
</dbReference>
<proteinExistence type="predicted"/>
<keyword evidence="1" id="KW-0004">4Fe-4S</keyword>
<evidence type="ECO:0000313" key="6">
    <source>
        <dbReference type="EMBL" id="RTE55244.1"/>
    </source>
</evidence>
<keyword evidence="4" id="KW-0408">Iron</keyword>
<evidence type="ECO:0000256" key="5">
    <source>
        <dbReference type="ARBA" id="ARBA00023014"/>
    </source>
</evidence>
<dbReference type="PANTHER" id="PTHR43498">
    <property type="entry name" value="FERREDOXIN:COB-COM HETERODISULFIDE REDUCTASE SUBUNIT A"/>
    <property type="match status" value="1"/>
</dbReference>
<keyword evidence="7" id="KW-1185">Reference proteome</keyword>
<evidence type="ECO:0000313" key="7">
    <source>
        <dbReference type="Proteomes" id="UP000267585"/>
    </source>
</evidence>
<dbReference type="GO" id="GO:0046872">
    <property type="term" value="F:metal ion binding"/>
    <property type="evidence" value="ECO:0007669"/>
    <property type="project" value="UniProtKB-KW"/>
</dbReference>
<accession>A0A3S0AGI7</accession>